<evidence type="ECO:0000313" key="2">
    <source>
        <dbReference type="EMBL" id="JAE07690.1"/>
    </source>
</evidence>
<feature type="region of interest" description="Disordered" evidence="1">
    <location>
        <begin position="1"/>
        <end position="53"/>
    </location>
</feature>
<dbReference type="EMBL" id="GBRH01190206">
    <property type="protein sequence ID" value="JAE07690.1"/>
    <property type="molecule type" value="Transcribed_RNA"/>
</dbReference>
<reference evidence="2" key="1">
    <citation type="submission" date="2014-09" db="EMBL/GenBank/DDBJ databases">
        <authorList>
            <person name="Magalhaes I.L.F."/>
            <person name="Oliveira U."/>
            <person name="Santos F.R."/>
            <person name="Vidigal T.H.D.A."/>
            <person name="Brescovit A.D."/>
            <person name="Santos A.J."/>
        </authorList>
    </citation>
    <scope>NUCLEOTIDE SEQUENCE</scope>
    <source>
        <tissue evidence="2">Shoot tissue taken approximately 20 cm above the soil surface</tissue>
    </source>
</reference>
<proteinExistence type="predicted"/>
<feature type="compositionally biased region" description="Pro residues" evidence="1">
    <location>
        <begin position="1"/>
        <end position="14"/>
    </location>
</feature>
<name>A0A0A9F3W0_ARUDO</name>
<sequence>MVSLRPPPPPPPLNPYIGRITSSSSSRIPAQNQVVSHRIPSSRPAKAVEERRR</sequence>
<evidence type="ECO:0000256" key="1">
    <source>
        <dbReference type="SAM" id="MobiDB-lite"/>
    </source>
</evidence>
<reference evidence="2" key="2">
    <citation type="journal article" date="2015" name="Data Brief">
        <title>Shoot transcriptome of the giant reed, Arundo donax.</title>
        <authorList>
            <person name="Barrero R.A."/>
            <person name="Guerrero F.D."/>
            <person name="Moolhuijzen P."/>
            <person name="Goolsby J.A."/>
            <person name="Tidwell J."/>
            <person name="Bellgard S.E."/>
            <person name="Bellgard M.I."/>
        </authorList>
    </citation>
    <scope>NUCLEOTIDE SEQUENCE</scope>
    <source>
        <tissue evidence="2">Shoot tissue taken approximately 20 cm above the soil surface</tissue>
    </source>
</reference>
<dbReference type="AlphaFoldDB" id="A0A0A9F3W0"/>
<organism evidence="2">
    <name type="scientific">Arundo donax</name>
    <name type="common">Giant reed</name>
    <name type="synonym">Donax arundinaceus</name>
    <dbReference type="NCBI Taxonomy" id="35708"/>
    <lineage>
        <taxon>Eukaryota</taxon>
        <taxon>Viridiplantae</taxon>
        <taxon>Streptophyta</taxon>
        <taxon>Embryophyta</taxon>
        <taxon>Tracheophyta</taxon>
        <taxon>Spermatophyta</taxon>
        <taxon>Magnoliopsida</taxon>
        <taxon>Liliopsida</taxon>
        <taxon>Poales</taxon>
        <taxon>Poaceae</taxon>
        <taxon>PACMAD clade</taxon>
        <taxon>Arundinoideae</taxon>
        <taxon>Arundineae</taxon>
        <taxon>Arundo</taxon>
    </lineage>
</organism>
<protein>
    <submittedName>
        <fullName evidence="2">Uncharacterized protein</fullName>
    </submittedName>
</protein>
<accession>A0A0A9F3W0</accession>